<gene>
    <name evidence="2" type="ORF">J4E00_18260</name>
</gene>
<keyword evidence="1" id="KW-0812">Transmembrane</keyword>
<dbReference type="RefSeq" id="WP_208176706.1">
    <property type="nucleotide sequence ID" value="NZ_JAGETZ010000009.1"/>
</dbReference>
<keyword evidence="1" id="KW-1133">Transmembrane helix</keyword>
<dbReference type="Proteomes" id="UP000664369">
    <property type="component" value="Unassembled WGS sequence"/>
</dbReference>
<reference evidence="2 3" key="1">
    <citation type="submission" date="2021-03" db="EMBL/GenBank/DDBJ databases">
        <authorList>
            <person name="Kim M.K."/>
        </authorList>
    </citation>
    <scope>NUCLEOTIDE SEQUENCE [LARGE SCALE GENOMIC DNA]</scope>
    <source>
        <strain evidence="2 3">BT442</strain>
    </source>
</reference>
<protein>
    <recommendedName>
        <fullName evidence="4">DUF4328 domain-containing protein</fullName>
    </recommendedName>
</protein>
<name>A0ABS3QIE4_9BACT</name>
<sequence>MEREKALWLLGWLANGVAALCWATFNWAKARLMLEGGVDAPTTVVRELLFPAVRPQPTAQVLTLGDFVASAAVGYFVKRERVRFVLAK</sequence>
<evidence type="ECO:0000256" key="1">
    <source>
        <dbReference type="SAM" id="Phobius"/>
    </source>
</evidence>
<keyword evidence="3" id="KW-1185">Reference proteome</keyword>
<feature type="transmembrane region" description="Helical" evidence="1">
    <location>
        <begin position="58"/>
        <end position="77"/>
    </location>
</feature>
<comment type="caution">
    <text evidence="2">The sequence shown here is derived from an EMBL/GenBank/DDBJ whole genome shotgun (WGS) entry which is preliminary data.</text>
</comment>
<dbReference type="EMBL" id="JAGETZ010000009">
    <property type="protein sequence ID" value="MBO2011010.1"/>
    <property type="molecule type" value="Genomic_DNA"/>
</dbReference>
<accession>A0ABS3QIE4</accession>
<evidence type="ECO:0008006" key="4">
    <source>
        <dbReference type="Google" id="ProtNLM"/>
    </source>
</evidence>
<proteinExistence type="predicted"/>
<evidence type="ECO:0000313" key="3">
    <source>
        <dbReference type="Proteomes" id="UP000664369"/>
    </source>
</evidence>
<organism evidence="2 3">
    <name type="scientific">Hymenobacter negativus</name>
    <dbReference type="NCBI Taxonomy" id="2795026"/>
    <lineage>
        <taxon>Bacteria</taxon>
        <taxon>Pseudomonadati</taxon>
        <taxon>Bacteroidota</taxon>
        <taxon>Cytophagia</taxon>
        <taxon>Cytophagales</taxon>
        <taxon>Hymenobacteraceae</taxon>
        <taxon>Hymenobacter</taxon>
    </lineage>
</organism>
<keyword evidence="1" id="KW-0472">Membrane</keyword>
<evidence type="ECO:0000313" key="2">
    <source>
        <dbReference type="EMBL" id="MBO2011010.1"/>
    </source>
</evidence>